<dbReference type="Proteomes" id="UP000601435">
    <property type="component" value="Unassembled WGS sequence"/>
</dbReference>
<feature type="compositionally biased region" description="Low complexity" evidence="1">
    <location>
        <begin position="56"/>
        <end position="65"/>
    </location>
</feature>
<comment type="caution">
    <text evidence="2">The sequence shown here is derived from an EMBL/GenBank/DDBJ whole genome shotgun (WGS) entry which is preliminary data.</text>
</comment>
<sequence length="107" mass="11482">AAKTSARGPRCDSVCSAPRSRRPFLYSSRSTTGFHQIVVWRHGRAPVPSACSATGPSSSPRSRSSWQKLPMPTRPTSDRSWTAPRFAAARSRCCAGSDSSSLTTLLA</sequence>
<name>A0A812LSM0_9DINO</name>
<proteinExistence type="predicted"/>
<organism evidence="2 3">
    <name type="scientific">Symbiodinium necroappetens</name>
    <dbReference type="NCBI Taxonomy" id="1628268"/>
    <lineage>
        <taxon>Eukaryota</taxon>
        <taxon>Sar</taxon>
        <taxon>Alveolata</taxon>
        <taxon>Dinophyceae</taxon>
        <taxon>Suessiales</taxon>
        <taxon>Symbiodiniaceae</taxon>
        <taxon>Symbiodinium</taxon>
    </lineage>
</organism>
<evidence type="ECO:0000313" key="2">
    <source>
        <dbReference type="EMBL" id="CAE7252498.1"/>
    </source>
</evidence>
<evidence type="ECO:0000256" key="1">
    <source>
        <dbReference type="SAM" id="MobiDB-lite"/>
    </source>
</evidence>
<feature type="non-terminal residue" evidence="2">
    <location>
        <position position="1"/>
    </location>
</feature>
<dbReference type="EMBL" id="CAJNJA010009970">
    <property type="protein sequence ID" value="CAE7252498.1"/>
    <property type="molecule type" value="Genomic_DNA"/>
</dbReference>
<accession>A0A812LSM0</accession>
<feature type="region of interest" description="Disordered" evidence="1">
    <location>
        <begin position="48"/>
        <end position="82"/>
    </location>
</feature>
<evidence type="ECO:0000313" key="3">
    <source>
        <dbReference type="Proteomes" id="UP000601435"/>
    </source>
</evidence>
<gene>
    <name evidence="2" type="ORF">SNEC2469_LOCUS5310</name>
</gene>
<dbReference type="AlphaFoldDB" id="A0A812LSM0"/>
<reference evidence="2" key="1">
    <citation type="submission" date="2021-02" db="EMBL/GenBank/DDBJ databases">
        <authorList>
            <person name="Dougan E. K."/>
            <person name="Rhodes N."/>
            <person name="Thang M."/>
            <person name="Chan C."/>
        </authorList>
    </citation>
    <scope>NUCLEOTIDE SEQUENCE</scope>
</reference>
<protein>
    <submittedName>
        <fullName evidence="2">Uncharacterized protein</fullName>
    </submittedName>
</protein>
<keyword evidence="3" id="KW-1185">Reference proteome</keyword>